<dbReference type="InterPro" id="IPR048254">
    <property type="entry name" value="CDP_ALCOHOL_P_TRANSF_CS"/>
</dbReference>
<dbReference type="PROSITE" id="PS00379">
    <property type="entry name" value="CDP_ALCOHOL_P_TRANSF"/>
    <property type="match status" value="1"/>
</dbReference>
<keyword evidence="3" id="KW-1133">Transmembrane helix</keyword>
<evidence type="ECO:0000313" key="5">
    <source>
        <dbReference type="Proteomes" id="UP000189810"/>
    </source>
</evidence>
<dbReference type="Gene3D" id="1.20.120.1760">
    <property type="match status" value="1"/>
</dbReference>
<dbReference type="Pfam" id="PF01066">
    <property type="entry name" value="CDP-OH_P_transf"/>
    <property type="match status" value="1"/>
</dbReference>
<dbReference type="OrthoDB" id="9785831at2"/>
<keyword evidence="5" id="KW-1185">Reference proteome</keyword>
<keyword evidence="1 2" id="KW-0808">Transferase</keyword>
<dbReference type="InterPro" id="IPR000462">
    <property type="entry name" value="CDP-OH_P_trans"/>
</dbReference>
<dbReference type="AlphaFoldDB" id="A0A1M6QKL2"/>
<name>A0A1M6QKL2_9AQUI</name>
<dbReference type="GO" id="GO:0016780">
    <property type="term" value="F:phosphotransferase activity, for other substituted phosphate groups"/>
    <property type="evidence" value="ECO:0007669"/>
    <property type="project" value="InterPro"/>
</dbReference>
<organism evidence="4 5">
    <name type="scientific">Thermocrinis minervae</name>
    <dbReference type="NCBI Taxonomy" id="381751"/>
    <lineage>
        <taxon>Bacteria</taxon>
        <taxon>Pseudomonadati</taxon>
        <taxon>Aquificota</taxon>
        <taxon>Aquificia</taxon>
        <taxon>Aquificales</taxon>
        <taxon>Aquificaceae</taxon>
        <taxon>Thermocrinis</taxon>
    </lineage>
</organism>
<feature type="transmembrane region" description="Helical" evidence="3">
    <location>
        <begin position="32"/>
        <end position="49"/>
    </location>
</feature>
<evidence type="ECO:0000313" key="4">
    <source>
        <dbReference type="EMBL" id="SHK20705.1"/>
    </source>
</evidence>
<evidence type="ECO:0000256" key="2">
    <source>
        <dbReference type="RuleBase" id="RU003750"/>
    </source>
</evidence>
<feature type="transmembrane region" description="Helical" evidence="3">
    <location>
        <begin position="55"/>
        <end position="73"/>
    </location>
</feature>
<evidence type="ECO:0000256" key="1">
    <source>
        <dbReference type="ARBA" id="ARBA00022679"/>
    </source>
</evidence>
<dbReference type="GO" id="GO:0008654">
    <property type="term" value="P:phospholipid biosynthetic process"/>
    <property type="evidence" value="ECO:0007669"/>
    <property type="project" value="InterPro"/>
</dbReference>
<gene>
    <name evidence="4" type="ORF">SAMN05444391_0274</name>
</gene>
<dbReference type="RefSeq" id="WP_079653465.1">
    <property type="nucleotide sequence ID" value="NZ_LT670846.1"/>
</dbReference>
<feature type="transmembrane region" description="Helical" evidence="3">
    <location>
        <begin position="111"/>
        <end position="131"/>
    </location>
</feature>
<feature type="transmembrane region" description="Helical" evidence="3">
    <location>
        <begin position="151"/>
        <end position="179"/>
    </location>
</feature>
<protein>
    <submittedName>
        <fullName evidence="4">CDP-diacylglycerol--glycerol-3-phosphate 3-phosphatidyltransferase</fullName>
    </submittedName>
</protein>
<accession>A0A1M6QKL2</accession>
<dbReference type="STRING" id="381751.SAMN05444391_0274"/>
<dbReference type="Proteomes" id="UP000189810">
    <property type="component" value="Chromosome I"/>
</dbReference>
<dbReference type="GO" id="GO:0016020">
    <property type="term" value="C:membrane"/>
    <property type="evidence" value="ECO:0007669"/>
    <property type="project" value="InterPro"/>
</dbReference>
<keyword evidence="3" id="KW-0812">Transmembrane</keyword>
<proteinExistence type="inferred from homology"/>
<reference evidence="4 5" key="1">
    <citation type="submission" date="2016-11" db="EMBL/GenBank/DDBJ databases">
        <authorList>
            <person name="Jaros S."/>
            <person name="Januszkiewicz K."/>
            <person name="Wedrychowicz H."/>
        </authorList>
    </citation>
    <scope>NUCLEOTIDE SEQUENCE [LARGE SCALE GENOMIC DNA]</scope>
    <source>
        <strain evidence="4 5">DSM 19557</strain>
    </source>
</reference>
<dbReference type="InterPro" id="IPR043130">
    <property type="entry name" value="CDP-OH_PTrfase_TM_dom"/>
</dbReference>
<keyword evidence="3" id="KW-0472">Membrane</keyword>
<dbReference type="EMBL" id="LT670846">
    <property type="protein sequence ID" value="SHK20705.1"/>
    <property type="molecule type" value="Genomic_DNA"/>
</dbReference>
<comment type="similarity">
    <text evidence="2">Belongs to the CDP-alcohol phosphatidyltransferase class-I family.</text>
</comment>
<evidence type="ECO:0000256" key="3">
    <source>
        <dbReference type="SAM" id="Phobius"/>
    </source>
</evidence>
<sequence>MSYLTRDIKPYFEKSISPLVDLLKNLQVSPNAITLLGLVLVGVGSYFLYEKNTLLAFFFLFLGAVCDAIDGTLARKLGNKSDFGAFLDSVVDRFSDAMPFIALALSSEDKLFSLTCMLAMVFSYSVSYTRARAESLGYTMDVGLFERPERWMVLLLGILTSFVEVAVVVILIGAFLTTLQRIVYLIKKKDESTPGGGR</sequence>